<reference evidence="2 3" key="1">
    <citation type="journal article" date="2012" name="Stand. Genomic Sci.">
        <title>Complete genome sequencing and analysis of Saprospira grandis str. Lewin, a predatory marine bacterium.</title>
        <authorList>
            <person name="Saw J.H."/>
            <person name="Yuryev A."/>
            <person name="Kanbe M."/>
            <person name="Hou S."/>
            <person name="Young A.G."/>
            <person name="Aizawa S."/>
            <person name="Alam M."/>
        </authorList>
    </citation>
    <scope>NUCLEOTIDE SEQUENCE [LARGE SCALE GENOMIC DNA]</scope>
    <source>
        <strain evidence="2 3">Lewin</strain>
    </source>
</reference>
<evidence type="ECO:0000313" key="3">
    <source>
        <dbReference type="Proteomes" id="UP000007519"/>
    </source>
</evidence>
<keyword evidence="3" id="KW-1185">Reference proteome</keyword>
<name>H6L8M0_SAPGL</name>
<organism evidence="2 3">
    <name type="scientific">Saprospira grandis (strain Lewin)</name>
    <dbReference type="NCBI Taxonomy" id="984262"/>
    <lineage>
        <taxon>Bacteria</taxon>
        <taxon>Pseudomonadati</taxon>
        <taxon>Bacteroidota</taxon>
        <taxon>Saprospiria</taxon>
        <taxon>Saprospirales</taxon>
        <taxon>Saprospiraceae</taxon>
        <taxon>Saprospira</taxon>
    </lineage>
</organism>
<dbReference type="EMBL" id="CP002831">
    <property type="protein sequence ID" value="AFC26745.1"/>
    <property type="molecule type" value="Genomic_DNA"/>
</dbReference>
<dbReference type="KEGG" id="sgn:SGRA_4030"/>
<dbReference type="HOGENOM" id="CLU_851933_0_0_10"/>
<feature type="chain" id="PRO_5003604788" evidence="1">
    <location>
        <begin position="25"/>
        <end position="324"/>
    </location>
</feature>
<evidence type="ECO:0000313" key="2">
    <source>
        <dbReference type="EMBL" id="AFC26745.1"/>
    </source>
</evidence>
<gene>
    <name evidence="2" type="ordered locus">SGRA_4030</name>
</gene>
<dbReference type="Proteomes" id="UP000007519">
    <property type="component" value="Chromosome"/>
</dbReference>
<proteinExistence type="predicted"/>
<dbReference type="InterPro" id="IPR026444">
    <property type="entry name" value="Secre_tail"/>
</dbReference>
<evidence type="ECO:0000256" key="1">
    <source>
        <dbReference type="SAM" id="SignalP"/>
    </source>
</evidence>
<keyword evidence="1" id="KW-0732">Signal</keyword>
<feature type="signal peptide" evidence="1">
    <location>
        <begin position="1"/>
        <end position="24"/>
    </location>
</feature>
<dbReference type="NCBIfam" id="TIGR04183">
    <property type="entry name" value="Por_Secre_tail"/>
    <property type="match status" value="1"/>
</dbReference>
<dbReference type="STRING" id="984262.SGRA_4030"/>
<dbReference type="RefSeq" id="WP_015694327.1">
    <property type="nucleotide sequence ID" value="NC_016940.1"/>
</dbReference>
<dbReference type="AlphaFoldDB" id="H6L8M0"/>
<dbReference type="eggNOG" id="COG3291">
    <property type="taxonomic scope" value="Bacteria"/>
</dbReference>
<protein>
    <submittedName>
        <fullName evidence="2">Cell surface protein</fullName>
    </submittedName>
</protein>
<accession>H6L8M0</accession>
<sequence>MNHSWSFILALFLSFNLNAQYAPAAGQAGSTALHKDSVLWADWGATPYVWSRGPQDISQPQLGLASNGQPAAAAGPAGDGTVFSLGDGGQATYYIHPPIIDGTGPDFAIFENGFSDSFLELAFVEVSSNGVDFVRFPAVSLTDTAQQVGGFGALEASKIHNLAGKYRANYGTPFDLSELADSSRVDINNIAYVRVVDVVGHIGEYGSYDSRGQLINDPWPTPFPSSGFDLDALGVIHQLPLGLRPLAQAEPLKIWPNPSPRAKALQLSLAYEAGAKLYIYNMQGQLVKSMQPNGPKISLSLAELPAANYIIGYKGQLAQLILLP</sequence>
<dbReference type="OrthoDB" id="866189at2"/>